<sequence>MDSGWLKICTGNFTNQTPNRWKLERMIRKPSESGSFRTNKYVADFTKGSKTSCFTSRSPPIRSRTFTTGKDYIGIVDYSVLVNFTQSYL</sequence>
<dbReference type="EMBL" id="BPLR01020526">
    <property type="protein sequence ID" value="GIX79721.1"/>
    <property type="molecule type" value="Genomic_DNA"/>
</dbReference>
<keyword evidence="2" id="KW-1185">Reference proteome</keyword>
<organism evidence="1 2">
    <name type="scientific">Caerostris extrusa</name>
    <name type="common">Bark spider</name>
    <name type="synonym">Caerostris bankana</name>
    <dbReference type="NCBI Taxonomy" id="172846"/>
    <lineage>
        <taxon>Eukaryota</taxon>
        <taxon>Metazoa</taxon>
        <taxon>Ecdysozoa</taxon>
        <taxon>Arthropoda</taxon>
        <taxon>Chelicerata</taxon>
        <taxon>Arachnida</taxon>
        <taxon>Araneae</taxon>
        <taxon>Araneomorphae</taxon>
        <taxon>Entelegynae</taxon>
        <taxon>Araneoidea</taxon>
        <taxon>Araneidae</taxon>
        <taxon>Caerostris</taxon>
    </lineage>
</organism>
<gene>
    <name evidence="1" type="ORF">CEXT_546401</name>
</gene>
<accession>A0AAV4N7S2</accession>
<evidence type="ECO:0000313" key="2">
    <source>
        <dbReference type="Proteomes" id="UP001054945"/>
    </source>
</evidence>
<comment type="caution">
    <text evidence="1">The sequence shown here is derived from an EMBL/GenBank/DDBJ whole genome shotgun (WGS) entry which is preliminary data.</text>
</comment>
<dbReference type="AlphaFoldDB" id="A0AAV4N7S2"/>
<protein>
    <submittedName>
        <fullName evidence="1">Uncharacterized protein</fullName>
    </submittedName>
</protein>
<name>A0AAV4N7S2_CAEEX</name>
<reference evidence="1 2" key="1">
    <citation type="submission" date="2021-06" db="EMBL/GenBank/DDBJ databases">
        <title>Caerostris extrusa draft genome.</title>
        <authorList>
            <person name="Kono N."/>
            <person name="Arakawa K."/>
        </authorList>
    </citation>
    <scope>NUCLEOTIDE SEQUENCE [LARGE SCALE GENOMIC DNA]</scope>
</reference>
<proteinExistence type="predicted"/>
<evidence type="ECO:0000313" key="1">
    <source>
        <dbReference type="EMBL" id="GIX79721.1"/>
    </source>
</evidence>
<dbReference type="Proteomes" id="UP001054945">
    <property type="component" value="Unassembled WGS sequence"/>
</dbReference>